<keyword evidence="1" id="KW-1133">Transmembrane helix</keyword>
<dbReference type="Pfam" id="PF11026">
    <property type="entry name" value="DUF2721"/>
    <property type="match status" value="1"/>
</dbReference>
<evidence type="ECO:0000313" key="2">
    <source>
        <dbReference type="EMBL" id="XBH04860.1"/>
    </source>
</evidence>
<keyword evidence="1" id="KW-0472">Membrane</keyword>
<feature type="transmembrane region" description="Helical" evidence="1">
    <location>
        <begin position="92"/>
        <end position="116"/>
    </location>
</feature>
<name>A0AAU7CI72_9BACT</name>
<dbReference type="InterPro" id="IPR021279">
    <property type="entry name" value="DUF2721"/>
</dbReference>
<keyword evidence="1" id="KW-0812">Transmembrane</keyword>
<feature type="transmembrane region" description="Helical" evidence="1">
    <location>
        <begin position="14"/>
        <end position="36"/>
    </location>
</feature>
<dbReference type="AlphaFoldDB" id="A0AAU7CI72"/>
<proteinExistence type="predicted"/>
<reference evidence="2" key="1">
    <citation type="submission" date="2024-05" db="EMBL/GenBank/DDBJ databases">
        <title>Planctomycetes of the genus Singulisphaera possess chitinolytic capabilities.</title>
        <authorList>
            <person name="Ivanova A."/>
        </authorList>
    </citation>
    <scope>NUCLEOTIDE SEQUENCE</scope>
    <source>
        <strain evidence="2">Ch08T</strain>
    </source>
</reference>
<accession>A0AAU7CI72</accession>
<dbReference type="RefSeq" id="WP_406697661.1">
    <property type="nucleotide sequence ID" value="NZ_CP155447.1"/>
</dbReference>
<gene>
    <name evidence="2" type="ORF">V5E97_02235</name>
</gene>
<evidence type="ECO:0000256" key="1">
    <source>
        <dbReference type="SAM" id="Phobius"/>
    </source>
</evidence>
<organism evidence="2">
    <name type="scientific">Singulisphaera sp. Ch08</name>
    <dbReference type="NCBI Taxonomy" id="3120278"/>
    <lineage>
        <taxon>Bacteria</taxon>
        <taxon>Pseudomonadati</taxon>
        <taxon>Planctomycetota</taxon>
        <taxon>Planctomycetia</taxon>
        <taxon>Isosphaerales</taxon>
        <taxon>Isosphaeraceae</taxon>
        <taxon>Singulisphaera</taxon>
    </lineage>
</organism>
<sequence>MPFSPSSALLSNDVYATLSAMITPAIFLTANGSLIISTSNRMSRIVDRIRVLNDLGDRIGRRGSDFDFPRERLVNVEAELDRLVWRSYRIRYALVSLYLAFGAFVGTSLTLAIDVWTGNHRLIFLPTLLAVLGVFLMLAACVNLVREALEALRGNRKELWFFRELQAKRNAEGMEELPK</sequence>
<dbReference type="EMBL" id="CP155447">
    <property type="protein sequence ID" value="XBH04860.1"/>
    <property type="molecule type" value="Genomic_DNA"/>
</dbReference>
<protein>
    <submittedName>
        <fullName evidence="2">DUF2721 domain-containing protein</fullName>
    </submittedName>
</protein>
<feature type="transmembrane region" description="Helical" evidence="1">
    <location>
        <begin position="122"/>
        <end position="145"/>
    </location>
</feature>